<dbReference type="Proteomes" id="UP001196068">
    <property type="component" value="Unassembled WGS sequence"/>
</dbReference>
<evidence type="ECO:0000256" key="2">
    <source>
        <dbReference type="ARBA" id="ARBA00022729"/>
    </source>
</evidence>
<dbReference type="RefSeq" id="WP_211873103.1">
    <property type="nucleotide sequence ID" value="NZ_JAAEDH010000003.1"/>
</dbReference>
<name>A0AAF1KHT0_9PROT</name>
<dbReference type="PRINTS" id="PR01805">
    <property type="entry name" value="VACJLIPOPROT"/>
</dbReference>
<sequence>MRFTHALAVTALLTLGACATRPDPSDPEAVAEYEQNNDPLEPANRVSYAVHDAIDQAVLEPAARGYRYVVPEPVRLSIRNVLANLRTPVVLLNDLLQGDGERARITLGRFMVNSTLGIAGILDVSEDWGVPGHFEDFGQTLAVWGVGEGPFLFVPILGPSNPRDLFGTAVDFAADPLTYFGQGVVVDALNYTRTGLTVVDVREALIATVTPVREGSMDPYATFRSGYRQRRNAAIRNQEPQRGQGQNTGSGVGRGFGLTVPLR</sequence>
<evidence type="ECO:0000256" key="1">
    <source>
        <dbReference type="ARBA" id="ARBA00010634"/>
    </source>
</evidence>
<feature type="chain" id="PRO_5041949914" evidence="4">
    <location>
        <begin position="20"/>
        <end position="263"/>
    </location>
</feature>
<dbReference type="PANTHER" id="PTHR30035:SF3">
    <property type="entry name" value="INTERMEMBRANE PHOSPHOLIPID TRANSPORT SYSTEM LIPOPROTEIN MLAA"/>
    <property type="match status" value="1"/>
</dbReference>
<accession>A0AAF1KHT0</accession>
<feature type="region of interest" description="Disordered" evidence="3">
    <location>
        <begin position="235"/>
        <end position="263"/>
    </location>
</feature>
<evidence type="ECO:0000256" key="3">
    <source>
        <dbReference type="SAM" id="MobiDB-lite"/>
    </source>
</evidence>
<evidence type="ECO:0000313" key="6">
    <source>
        <dbReference type="Proteomes" id="UP001196068"/>
    </source>
</evidence>
<feature type="signal peptide" evidence="4">
    <location>
        <begin position="1"/>
        <end position="19"/>
    </location>
</feature>
<dbReference type="InterPro" id="IPR007428">
    <property type="entry name" value="MlaA"/>
</dbReference>
<gene>
    <name evidence="5" type="ORF">GXW79_04235</name>
</gene>
<dbReference type="AlphaFoldDB" id="A0AAF1KHT0"/>
<comment type="caution">
    <text evidence="5">The sequence shown here is derived from an EMBL/GenBank/DDBJ whole genome shotgun (WGS) entry which is preliminary data.</text>
</comment>
<evidence type="ECO:0000256" key="4">
    <source>
        <dbReference type="SAM" id="SignalP"/>
    </source>
</evidence>
<dbReference type="PROSITE" id="PS51257">
    <property type="entry name" value="PROKAR_LIPOPROTEIN"/>
    <property type="match status" value="1"/>
</dbReference>
<dbReference type="EMBL" id="JAAEDH010000003">
    <property type="protein sequence ID" value="MBR0654284.1"/>
    <property type="molecule type" value="Genomic_DNA"/>
</dbReference>
<evidence type="ECO:0000313" key="5">
    <source>
        <dbReference type="EMBL" id="MBR0654284.1"/>
    </source>
</evidence>
<dbReference type="GO" id="GO:0120010">
    <property type="term" value="P:intermembrane phospholipid transfer"/>
    <property type="evidence" value="ECO:0007669"/>
    <property type="project" value="TreeGrafter"/>
</dbReference>
<dbReference type="Pfam" id="PF04333">
    <property type="entry name" value="MlaA"/>
    <property type="match status" value="1"/>
</dbReference>
<reference evidence="5" key="1">
    <citation type="submission" date="2020-01" db="EMBL/GenBank/DDBJ databases">
        <authorList>
            <person name="Rat A."/>
        </authorList>
    </citation>
    <scope>NUCLEOTIDE SEQUENCE</scope>
    <source>
        <strain evidence="5">LMG 28251</strain>
    </source>
</reference>
<keyword evidence="5" id="KW-0449">Lipoprotein</keyword>
<dbReference type="PANTHER" id="PTHR30035">
    <property type="entry name" value="LIPOPROTEIN VACJ-RELATED"/>
    <property type="match status" value="1"/>
</dbReference>
<feature type="compositionally biased region" description="Gly residues" evidence="3">
    <location>
        <begin position="246"/>
        <end position="256"/>
    </location>
</feature>
<organism evidence="5 6">
    <name type="scientific">Plastoroseomonas arctica</name>
    <dbReference type="NCBI Taxonomy" id="1509237"/>
    <lineage>
        <taxon>Bacteria</taxon>
        <taxon>Pseudomonadati</taxon>
        <taxon>Pseudomonadota</taxon>
        <taxon>Alphaproteobacteria</taxon>
        <taxon>Acetobacterales</taxon>
        <taxon>Acetobacteraceae</taxon>
        <taxon>Plastoroseomonas</taxon>
    </lineage>
</organism>
<keyword evidence="6" id="KW-1185">Reference proteome</keyword>
<comment type="similarity">
    <text evidence="1">Belongs to the MlaA family.</text>
</comment>
<dbReference type="GO" id="GO:0016020">
    <property type="term" value="C:membrane"/>
    <property type="evidence" value="ECO:0007669"/>
    <property type="project" value="InterPro"/>
</dbReference>
<protein>
    <submittedName>
        <fullName evidence="5">VacJ family lipoprotein</fullName>
    </submittedName>
</protein>
<keyword evidence="2 4" id="KW-0732">Signal</keyword>
<proteinExistence type="inferred from homology"/>
<reference evidence="5" key="2">
    <citation type="journal article" date="2021" name="Syst. Appl. Microbiol.">
        <title>Roseomonas hellenica sp. nov., isolated from roots of wild-growing Alkanna tinctoria.</title>
        <authorList>
            <person name="Rat A."/>
            <person name="Naranjo H.D."/>
            <person name="Lebbe L."/>
            <person name="Cnockaert M."/>
            <person name="Krigas N."/>
            <person name="Grigoriadou K."/>
            <person name="Maloupa E."/>
            <person name="Willems A."/>
        </authorList>
    </citation>
    <scope>NUCLEOTIDE SEQUENCE</scope>
    <source>
        <strain evidence="5">LMG 28251</strain>
    </source>
</reference>